<protein>
    <submittedName>
        <fullName evidence="1">Alpha/beta-hydrolase</fullName>
    </submittedName>
</protein>
<comment type="caution">
    <text evidence="1">The sequence shown here is derived from an EMBL/GenBank/DDBJ whole genome shotgun (WGS) entry which is preliminary data.</text>
</comment>
<name>A0ACB8BIY0_9AGAM</name>
<evidence type="ECO:0000313" key="1">
    <source>
        <dbReference type="EMBL" id="KAH7925325.1"/>
    </source>
</evidence>
<gene>
    <name evidence="1" type="ORF">BV22DRAFT_1011420</name>
</gene>
<reference evidence="1" key="1">
    <citation type="journal article" date="2021" name="New Phytol.">
        <title>Evolutionary innovations through gain and loss of genes in the ectomycorrhizal Boletales.</title>
        <authorList>
            <person name="Wu G."/>
            <person name="Miyauchi S."/>
            <person name="Morin E."/>
            <person name="Kuo A."/>
            <person name="Drula E."/>
            <person name="Varga T."/>
            <person name="Kohler A."/>
            <person name="Feng B."/>
            <person name="Cao Y."/>
            <person name="Lipzen A."/>
            <person name="Daum C."/>
            <person name="Hundley H."/>
            <person name="Pangilinan J."/>
            <person name="Johnson J."/>
            <person name="Barry K."/>
            <person name="LaButti K."/>
            <person name="Ng V."/>
            <person name="Ahrendt S."/>
            <person name="Min B."/>
            <person name="Choi I.G."/>
            <person name="Park H."/>
            <person name="Plett J.M."/>
            <person name="Magnuson J."/>
            <person name="Spatafora J.W."/>
            <person name="Nagy L.G."/>
            <person name="Henrissat B."/>
            <person name="Grigoriev I.V."/>
            <person name="Yang Z.L."/>
            <person name="Xu J."/>
            <person name="Martin F.M."/>
        </authorList>
    </citation>
    <scope>NUCLEOTIDE SEQUENCE</scope>
    <source>
        <strain evidence="1">KUC20120723A-06</strain>
    </source>
</reference>
<evidence type="ECO:0000313" key="2">
    <source>
        <dbReference type="Proteomes" id="UP000790709"/>
    </source>
</evidence>
<proteinExistence type="predicted"/>
<organism evidence="1 2">
    <name type="scientific">Leucogyrophana mollusca</name>
    <dbReference type="NCBI Taxonomy" id="85980"/>
    <lineage>
        <taxon>Eukaryota</taxon>
        <taxon>Fungi</taxon>
        <taxon>Dikarya</taxon>
        <taxon>Basidiomycota</taxon>
        <taxon>Agaricomycotina</taxon>
        <taxon>Agaricomycetes</taxon>
        <taxon>Agaricomycetidae</taxon>
        <taxon>Boletales</taxon>
        <taxon>Boletales incertae sedis</taxon>
        <taxon>Leucogyrophana</taxon>
    </lineage>
</organism>
<dbReference type="Proteomes" id="UP000790709">
    <property type="component" value="Unassembled WGS sequence"/>
</dbReference>
<accession>A0ACB8BIY0</accession>
<dbReference type="EMBL" id="MU266404">
    <property type="protein sequence ID" value="KAH7925325.1"/>
    <property type="molecule type" value="Genomic_DNA"/>
</dbReference>
<sequence length="732" mass="81316">MTVNYDNLEFTRPATRIKAVNVPAVPQRIFDGMKSYEDASRGFIMLGYERTIKDADGQDVGGGIILYHRPESAQVSQVYRMSTDPSTTQLERLTYFDMGTGRTVTTFCSIAGEDWRGIYRGGGAIMVMDLDGNEQFQLWRYWEDAFCEQVLPRIDGELDNLPGKGRIERLTNDGFKYTGVVISQTDKFMAFCSNKENKRDTLVYVADLVDSHTGATADETPFVLPSRLITPTTGQGTTQWAVESISIDDKYVLITKIISSSYRPMYTVDISGPEPAVPQLIILPQSSEKEEETATTFPRFSRDPEMPHVIYAVTNAYGDFDSIVSYDIQAQSVTHITTPQPDLHALRPIPWGIQSLKVTSESLLFTANVEGWSDVFVMPLSGPQKNLVIEVQLDWERGWITCHPNNVNGKPSEVILKLSSYRSRGFVARMDISLELRNITMDANGHACISASLETYSQAAAVPDPKAIAPQLIKFKSFDGLEIPAMYYHPNSGHSIVPVLIGIHGGPASQATAQYRTPTHGYLLNELGCAIIYPNVRGSSGYGKKYQAADDVEKREDSVKDIGALLDHIDKNLKDQLDSARIALTGGSYGGYMVYASLTYYSSKVICGIANFGIAHWPSFLQNTAAVRRANRRREYGDETVPEIREFLETISPINNAPKITVPLLITHGETDSRVTVDEAINMYAIISKSVHTELVICEMEGHGYKQKSVIEYTNAAAILFLEHYLLSQSSL</sequence>
<keyword evidence="2" id="KW-1185">Reference proteome</keyword>